<feature type="signal peptide" evidence="1">
    <location>
        <begin position="1"/>
        <end position="26"/>
    </location>
</feature>
<organism evidence="2 3">
    <name type="scientific">Rhizobium paknamense</name>
    <dbReference type="NCBI Taxonomy" id="1206817"/>
    <lineage>
        <taxon>Bacteria</taxon>
        <taxon>Pseudomonadati</taxon>
        <taxon>Pseudomonadota</taxon>
        <taxon>Alphaproteobacteria</taxon>
        <taxon>Hyphomicrobiales</taxon>
        <taxon>Rhizobiaceae</taxon>
        <taxon>Rhizobium/Agrobacterium group</taxon>
        <taxon>Rhizobium</taxon>
    </lineage>
</organism>
<evidence type="ECO:0000313" key="2">
    <source>
        <dbReference type="EMBL" id="MDQ0455667.1"/>
    </source>
</evidence>
<accession>A0ABU0IBR2</accession>
<sequence length="373" mass="40771">MKRHCWVAVTAAGFLTPWVWTAGALAADAAIADAGPQGQYLPPALAAENNLGQAGLLRSYFDSDQFGSVQWRVGQGRNTVSDAAASGRPKSDYKDGTTDTIVPTNFLFMLPDQESMIRLGLRGTFSNGANYPVELDGGTGRLDLQYLRFLNPQTMVAIGGLYEQTYLDIEGAGSVKRFAGGVRGDVLSEFSTHWGIAARAEYSWGQTDLSIAAGPGVTMRHNQGDDHLYTQAELIGQYRHDDIALVPEGWVFHPVLGIQFERSFLEATANNFGVVSSGVVGPREDYGTAWAHLRLEKETAPGHWSPNVLVGFEREYVNDLDSVVYEPNYAVFGAGASIMFGKGQRFEISYTRHEGLRGERWNQALVGTLTMNF</sequence>
<gene>
    <name evidence="2" type="ORF">QO005_002007</name>
</gene>
<dbReference type="RefSeq" id="WP_307157859.1">
    <property type="nucleotide sequence ID" value="NZ_JAUSWH010000005.1"/>
</dbReference>
<keyword evidence="3" id="KW-1185">Reference proteome</keyword>
<dbReference type="Proteomes" id="UP001235269">
    <property type="component" value="Unassembled WGS sequence"/>
</dbReference>
<comment type="caution">
    <text evidence="2">The sequence shown here is derived from an EMBL/GenBank/DDBJ whole genome shotgun (WGS) entry which is preliminary data.</text>
</comment>
<evidence type="ECO:0000313" key="3">
    <source>
        <dbReference type="Proteomes" id="UP001235269"/>
    </source>
</evidence>
<name>A0ABU0IBR2_9HYPH</name>
<proteinExistence type="predicted"/>
<feature type="chain" id="PRO_5045881454" description="Autotransporter outer membrane beta-barrel domain-containing protein" evidence="1">
    <location>
        <begin position="27"/>
        <end position="373"/>
    </location>
</feature>
<evidence type="ECO:0000256" key="1">
    <source>
        <dbReference type="SAM" id="SignalP"/>
    </source>
</evidence>
<keyword evidence="1" id="KW-0732">Signal</keyword>
<evidence type="ECO:0008006" key="4">
    <source>
        <dbReference type="Google" id="ProtNLM"/>
    </source>
</evidence>
<dbReference type="EMBL" id="JAUSWH010000005">
    <property type="protein sequence ID" value="MDQ0455667.1"/>
    <property type="molecule type" value="Genomic_DNA"/>
</dbReference>
<reference evidence="2 3" key="1">
    <citation type="submission" date="2023-07" db="EMBL/GenBank/DDBJ databases">
        <title>Genomic Encyclopedia of Type Strains, Phase IV (KMG-IV): sequencing the most valuable type-strain genomes for metagenomic binning, comparative biology and taxonomic classification.</title>
        <authorList>
            <person name="Goeker M."/>
        </authorList>
    </citation>
    <scope>NUCLEOTIDE SEQUENCE [LARGE SCALE GENOMIC DNA]</scope>
    <source>
        <strain evidence="2 3">DSM 100301</strain>
    </source>
</reference>
<protein>
    <recommendedName>
        <fullName evidence="4">Autotransporter outer membrane beta-barrel domain-containing protein</fullName>
    </recommendedName>
</protein>